<evidence type="ECO:0000313" key="1">
    <source>
        <dbReference type="EMBL" id="EGJ48911.1"/>
    </source>
</evidence>
<dbReference type="KEGG" id="daf:Desaf_0558"/>
<reference evidence="1 2" key="1">
    <citation type="journal article" date="2011" name="J. Bacteriol.">
        <title>Genome sequence of the mercury-methylating and pleomorphic Desulfovibrio africanus Strain Walvis Bay.</title>
        <authorList>
            <person name="Brown S.D."/>
            <person name="Wall J.D."/>
            <person name="Kucken A.M."/>
            <person name="Gilmour C.C."/>
            <person name="Podar M."/>
            <person name="Brandt C.C."/>
            <person name="Teshima H."/>
            <person name="Detter J.C."/>
            <person name="Han C.S."/>
            <person name="Land M.L."/>
            <person name="Lucas S."/>
            <person name="Han J."/>
            <person name="Pennacchio L."/>
            <person name="Nolan M."/>
            <person name="Pitluck S."/>
            <person name="Woyke T."/>
            <person name="Goodwin L."/>
            <person name="Palumbo A.V."/>
            <person name="Elias D.A."/>
        </authorList>
    </citation>
    <scope>NUCLEOTIDE SEQUENCE [LARGE SCALE GENOMIC DNA]</scope>
    <source>
        <strain evidence="1 2">Walvis Bay</strain>
    </source>
</reference>
<sequence length="150" mass="17715">MDIFELIHREDESILSTLNTLGKTPPHNVESRRLLVEETRARLHALERVEKETVLPELRKVEARDDLAAVAEQDFTDFMRMLDELLGSNLDSPHDQHRIDELTRQYGRFAVWRENNLYPRLRSYLPPERSEALGERSERRLREFWPGGHA</sequence>
<name>F3YVV3_DESAF</name>
<evidence type="ECO:0008006" key="3">
    <source>
        <dbReference type="Google" id="ProtNLM"/>
    </source>
</evidence>
<accession>F3YVV3</accession>
<dbReference type="Proteomes" id="UP000007844">
    <property type="component" value="Chromosome"/>
</dbReference>
<organism evidence="1 2">
    <name type="scientific">Desulfocurvibacter africanus subsp. africanus str. Walvis Bay</name>
    <dbReference type="NCBI Taxonomy" id="690850"/>
    <lineage>
        <taxon>Bacteria</taxon>
        <taxon>Pseudomonadati</taxon>
        <taxon>Thermodesulfobacteriota</taxon>
        <taxon>Desulfovibrionia</taxon>
        <taxon>Desulfovibrionales</taxon>
        <taxon>Desulfovibrionaceae</taxon>
        <taxon>Desulfocurvibacter</taxon>
    </lineage>
</organism>
<proteinExistence type="predicted"/>
<protein>
    <recommendedName>
        <fullName evidence="3">Hemerythrin HHE cation binding domain protein</fullName>
    </recommendedName>
</protein>
<dbReference type="RefSeq" id="WP_014258751.1">
    <property type="nucleotide sequence ID" value="NC_016629.1"/>
</dbReference>
<dbReference type="AlphaFoldDB" id="F3YVV3"/>
<dbReference type="HOGENOM" id="CLU_1737567_0_0_7"/>
<evidence type="ECO:0000313" key="2">
    <source>
        <dbReference type="Proteomes" id="UP000007844"/>
    </source>
</evidence>
<gene>
    <name evidence="1" type="ORF">Desaf_0558</name>
</gene>
<dbReference type="EMBL" id="CP003221">
    <property type="protein sequence ID" value="EGJ48911.1"/>
    <property type="molecule type" value="Genomic_DNA"/>
</dbReference>
<keyword evidence="2" id="KW-1185">Reference proteome</keyword>